<evidence type="ECO:0000256" key="1">
    <source>
        <dbReference type="ARBA" id="ARBA00023002"/>
    </source>
</evidence>
<dbReference type="Gene3D" id="3.40.50.720">
    <property type="entry name" value="NAD(P)-binding Rossmann-like Domain"/>
    <property type="match status" value="1"/>
</dbReference>
<dbReference type="PANTHER" id="PTHR43157:SF31">
    <property type="entry name" value="PHOSPHATIDYLINOSITOL-GLYCAN BIOSYNTHESIS CLASS F PROTEIN"/>
    <property type="match status" value="1"/>
</dbReference>
<organism evidence="2 3">
    <name type="scientific">Nocardia caishijiensis</name>
    <dbReference type="NCBI Taxonomy" id="184756"/>
    <lineage>
        <taxon>Bacteria</taxon>
        <taxon>Bacillati</taxon>
        <taxon>Actinomycetota</taxon>
        <taxon>Actinomycetes</taxon>
        <taxon>Mycobacteriales</taxon>
        <taxon>Nocardiaceae</taxon>
        <taxon>Nocardia</taxon>
    </lineage>
</organism>
<dbReference type="SUPFAM" id="SSF51735">
    <property type="entry name" value="NAD(P)-binding Rossmann-fold domains"/>
    <property type="match status" value="1"/>
</dbReference>
<name>A0ABQ6YNQ2_9NOCA</name>
<evidence type="ECO:0008006" key="4">
    <source>
        <dbReference type="Google" id="ProtNLM"/>
    </source>
</evidence>
<dbReference type="InterPro" id="IPR036291">
    <property type="entry name" value="NAD(P)-bd_dom_sf"/>
</dbReference>
<accession>A0ABQ6YNQ2</accession>
<sequence length="80" mass="8763">MLFNNAGVMNLPTRLTTRDGFEMTVGTNHLGHFAFDALIWPAVRRSPAARVLTVSVIAARWPLGKLDDLMSDNNYSGMAA</sequence>
<reference evidence="2 3" key="1">
    <citation type="submission" date="2019-07" db="EMBL/GenBank/DDBJ databases">
        <title>Genomic Encyclopedia of Type Strains, Phase IV (KMG-IV): sequencing the most valuable type-strain genomes for metagenomic binning, comparative biology and taxonomic classification.</title>
        <authorList>
            <person name="Goeker M."/>
        </authorList>
    </citation>
    <scope>NUCLEOTIDE SEQUENCE [LARGE SCALE GENOMIC DNA]</scope>
    <source>
        <strain evidence="2 3">DSM 44831</strain>
    </source>
</reference>
<evidence type="ECO:0000313" key="3">
    <source>
        <dbReference type="Proteomes" id="UP000798951"/>
    </source>
</evidence>
<dbReference type="EMBL" id="VMSD01000003">
    <property type="protein sequence ID" value="KAF0847106.1"/>
    <property type="molecule type" value="Genomic_DNA"/>
</dbReference>
<gene>
    <name evidence="2" type="ORF">FNL39_1033</name>
</gene>
<comment type="caution">
    <text evidence="2">The sequence shown here is derived from an EMBL/GenBank/DDBJ whole genome shotgun (WGS) entry which is preliminary data.</text>
</comment>
<evidence type="ECO:0000313" key="2">
    <source>
        <dbReference type="EMBL" id="KAF0847106.1"/>
    </source>
</evidence>
<dbReference type="PANTHER" id="PTHR43157">
    <property type="entry name" value="PHOSPHATIDYLINOSITOL-GLYCAN BIOSYNTHESIS CLASS F PROTEIN-RELATED"/>
    <property type="match status" value="1"/>
</dbReference>
<keyword evidence="1" id="KW-0560">Oxidoreductase</keyword>
<dbReference type="Proteomes" id="UP000798951">
    <property type="component" value="Unassembled WGS sequence"/>
</dbReference>
<keyword evidence="3" id="KW-1185">Reference proteome</keyword>
<proteinExistence type="predicted"/>
<protein>
    <recommendedName>
        <fullName evidence="4">Short subunit dehydrogenase</fullName>
    </recommendedName>
</protein>